<organism evidence="13 14">
    <name type="scientific">Pannonibacter tanglangensis</name>
    <dbReference type="NCBI Taxonomy" id="2750084"/>
    <lineage>
        <taxon>Bacteria</taxon>
        <taxon>Pseudomonadati</taxon>
        <taxon>Pseudomonadota</taxon>
        <taxon>Alphaproteobacteria</taxon>
        <taxon>Hyphomicrobiales</taxon>
        <taxon>Stappiaceae</taxon>
        <taxon>Pannonibacter</taxon>
    </lineage>
</organism>
<proteinExistence type="inferred from homology"/>
<keyword evidence="4 7" id="KW-0378">Hydrolase</keyword>
<gene>
    <name evidence="7 13" type="primary">clpP</name>
    <name evidence="13" type="ORF">GWI71_01475</name>
</gene>
<feature type="active site" evidence="7 9">
    <location>
        <position position="132"/>
    </location>
</feature>
<dbReference type="EMBL" id="JAABLP010000001">
    <property type="protein sequence ID" value="NBN62343.1"/>
    <property type="molecule type" value="Genomic_DNA"/>
</dbReference>
<evidence type="ECO:0000256" key="3">
    <source>
        <dbReference type="ARBA" id="ARBA00022670"/>
    </source>
</evidence>
<sequence>MKDPVEFYTNTLVPMVVEQTNRGERAFDIYSRLLKERIIFLTGPIEDHLATLVCAQLLFLESENPTKEIAIYINSPGGLVTAGLAIYDTMQFIRPEVSTLCIGQAASMGSLLLAAGHKGSRFSLPNARVMVHQPSGGFRGQAADIMLHAQEILSLKRRLNEIYVKHTGQSLDQVEEALERDNFMTAEMAKSFGIVDAVISDRSSLGAQGSA</sequence>
<dbReference type="PANTHER" id="PTHR10381:SF70">
    <property type="entry name" value="ATP-DEPENDENT CLP PROTEASE PROTEOLYTIC SUBUNIT"/>
    <property type="match status" value="1"/>
</dbReference>
<feature type="active site" description="Nucleophile" evidence="7">
    <location>
        <position position="107"/>
    </location>
</feature>
<evidence type="ECO:0000256" key="9">
    <source>
        <dbReference type="PROSITE-ProRule" id="PRU10086"/>
    </source>
</evidence>
<evidence type="ECO:0000313" key="14">
    <source>
        <dbReference type="Proteomes" id="UP000541347"/>
    </source>
</evidence>
<dbReference type="InterPro" id="IPR018215">
    <property type="entry name" value="ClpP_Ser_AS"/>
</dbReference>
<comment type="catalytic activity">
    <reaction evidence="6 7 9">
        <text>Hydrolysis of proteins to small peptides in the presence of ATP and magnesium. alpha-casein is the usual test substrate. In the absence of ATP, only oligopeptides shorter than five residues are hydrolyzed (such as succinyl-Leu-Tyr-|-NHMec, and Leu-Tyr-Leu-|-Tyr-Trp, in which cleavage of the -Tyr-|-Leu- and -Tyr-|-Trp bonds also occurs).</text>
        <dbReference type="EC" id="3.4.21.92"/>
    </reaction>
</comment>
<dbReference type="NCBIfam" id="NF009205">
    <property type="entry name" value="PRK12553.1"/>
    <property type="match status" value="1"/>
</dbReference>
<dbReference type="GO" id="GO:0004252">
    <property type="term" value="F:serine-type endopeptidase activity"/>
    <property type="evidence" value="ECO:0007669"/>
    <property type="project" value="UniProtKB-EC"/>
</dbReference>
<evidence type="ECO:0000256" key="1">
    <source>
        <dbReference type="ARBA" id="ARBA00007039"/>
    </source>
</evidence>
<keyword evidence="5 7" id="KW-0720">Serine protease</keyword>
<reference evidence="13 14" key="1">
    <citation type="submission" date="2020-01" db="EMBL/GenBank/DDBJ databases">
        <authorList>
            <person name="Peng S.Y."/>
            <person name="Li J."/>
            <person name="Wang M."/>
            <person name="Wang L."/>
            <person name="Wang C.Q."/>
            <person name="Wang J.R."/>
        </authorList>
    </citation>
    <scope>NUCLEOTIDE SEQUENCE [LARGE SCALE GENOMIC DNA]</scope>
    <source>
        <strain evidence="13 14">XCT-34</strain>
    </source>
</reference>
<dbReference type="Proteomes" id="UP000541347">
    <property type="component" value="Unassembled WGS sequence"/>
</dbReference>
<comment type="subcellular location">
    <subcellularLocation>
        <location evidence="7">Cytoplasm</location>
    </subcellularLocation>
</comment>
<evidence type="ECO:0000256" key="11">
    <source>
        <dbReference type="RuleBase" id="RU000550"/>
    </source>
</evidence>
<evidence type="ECO:0000256" key="4">
    <source>
        <dbReference type="ARBA" id="ARBA00022801"/>
    </source>
</evidence>
<accession>A0ABW9ZCF9</accession>
<dbReference type="HAMAP" id="MF_00444">
    <property type="entry name" value="ClpP"/>
    <property type="match status" value="1"/>
</dbReference>
<dbReference type="Pfam" id="PF00574">
    <property type="entry name" value="CLP_protease"/>
    <property type="match status" value="1"/>
</dbReference>
<dbReference type="PROSITE" id="PS00382">
    <property type="entry name" value="CLP_PROTEASE_HIS"/>
    <property type="match status" value="1"/>
</dbReference>
<name>A0ABW9ZCF9_9HYPH</name>
<evidence type="ECO:0000256" key="6">
    <source>
        <dbReference type="ARBA" id="ARBA00034021"/>
    </source>
</evidence>
<dbReference type="InterPro" id="IPR001907">
    <property type="entry name" value="ClpP"/>
</dbReference>
<comment type="caution">
    <text evidence="13">The sequence shown here is derived from an EMBL/GenBank/DDBJ whole genome shotgun (WGS) entry which is preliminary data.</text>
</comment>
<dbReference type="InterPro" id="IPR023562">
    <property type="entry name" value="ClpP/TepA"/>
</dbReference>
<dbReference type="RefSeq" id="WP_161673217.1">
    <property type="nucleotide sequence ID" value="NZ_JAABLP010000001.1"/>
</dbReference>
<evidence type="ECO:0000256" key="10">
    <source>
        <dbReference type="RuleBase" id="RU000549"/>
    </source>
</evidence>
<dbReference type="NCBIfam" id="TIGR00493">
    <property type="entry name" value="clpP"/>
    <property type="match status" value="1"/>
</dbReference>
<dbReference type="PROSITE" id="PS00381">
    <property type="entry name" value="CLP_PROTEASE_SER"/>
    <property type="match status" value="1"/>
</dbReference>
<dbReference type="EC" id="3.4.21.92" evidence="7 10"/>
<dbReference type="SUPFAM" id="SSF52096">
    <property type="entry name" value="ClpP/crotonase"/>
    <property type="match status" value="1"/>
</dbReference>
<protein>
    <recommendedName>
        <fullName evidence="7 12">ATP-dependent Clp protease proteolytic subunit</fullName>
        <ecNumber evidence="7 10">3.4.21.92</ecNumber>
    </recommendedName>
    <alternativeName>
        <fullName evidence="7">Endopeptidase Clp</fullName>
    </alternativeName>
</protein>
<evidence type="ECO:0000256" key="7">
    <source>
        <dbReference type="HAMAP-Rule" id="MF_00444"/>
    </source>
</evidence>
<dbReference type="PRINTS" id="PR00127">
    <property type="entry name" value="CLPPROTEASEP"/>
</dbReference>
<feature type="active site" evidence="8">
    <location>
        <position position="107"/>
    </location>
</feature>
<dbReference type="PANTHER" id="PTHR10381">
    <property type="entry name" value="ATP-DEPENDENT CLP PROTEASE PROTEOLYTIC SUBUNIT"/>
    <property type="match status" value="1"/>
</dbReference>
<dbReference type="InterPro" id="IPR033135">
    <property type="entry name" value="ClpP_His_AS"/>
</dbReference>
<evidence type="ECO:0000313" key="13">
    <source>
        <dbReference type="EMBL" id="NBN62343.1"/>
    </source>
</evidence>
<dbReference type="CDD" id="cd07017">
    <property type="entry name" value="S14_ClpP_2"/>
    <property type="match status" value="1"/>
</dbReference>
<evidence type="ECO:0000256" key="8">
    <source>
        <dbReference type="PROSITE-ProRule" id="PRU10085"/>
    </source>
</evidence>
<keyword evidence="3 7" id="KW-0645">Protease</keyword>
<evidence type="ECO:0000256" key="2">
    <source>
        <dbReference type="ARBA" id="ARBA00022490"/>
    </source>
</evidence>
<dbReference type="Gene3D" id="3.90.226.10">
    <property type="entry name" value="2-enoyl-CoA Hydratase, Chain A, domain 1"/>
    <property type="match status" value="1"/>
</dbReference>
<comment type="function">
    <text evidence="7 11">Cleaves peptides in various proteins in a process that requires ATP hydrolysis. Has a chymotrypsin-like activity. Plays a major role in the degradation of misfolded proteins.</text>
</comment>
<dbReference type="InterPro" id="IPR029045">
    <property type="entry name" value="ClpP/crotonase-like_dom_sf"/>
</dbReference>
<evidence type="ECO:0000256" key="5">
    <source>
        <dbReference type="ARBA" id="ARBA00022825"/>
    </source>
</evidence>
<comment type="similarity">
    <text evidence="1 7 12">Belongs to the peptidase S14 family.</text>
</comment>
<comment type="subunit">
    <text evidence="7">Fourteen ClpP subunits assemble into 2 heptameric rings which stack back to back to give a disk-like structure with a central cavity, resembling the structure of eukaryotic proteasomes.</text>
</comment>
<keyword evidence="14" id="KW-1185">Reference proteome</keyword>
<keyword evidence="2 7" id="KW-0963">Cytoplasm</keyword>
<evidence type="ECO:0000256" key="12">
    <source>
        <dbReference type="RuleBase" id="RU003567"/>
    </source>
</evidence>
<dbReference type="NCBIfam" id="NF001368">
    <property type="entry name" value="PRK00277.1"/>
    <property type="match status" value="1"/>
</dbReference>